<gene>
    <name evidence="2" type="ORF">C484_16609</name>
</gene>
<accession>L9ZPQ8</accession>
<feature type="transmembrane region" description="Helical" evidence="1">
    <location>
        <begin position="42"/>
        <end position="63"/>
    </location>
</feature>
<dbReference type="PATRIC" id="fig|1230458.4.peg.3369"/>
<reference evidence="2 3" key="1">
    <citation type="journal article" date="2014" name="PLoS Genet.">
        <title>Phylogenetically driven sequencing of extremely halophilic archaea reveals strategies for static and dynamic osmo-response.</title>
        <authorList>
            <person name="Becker E.A."/>
            <person name="Seitzer P.M."/>
            <person name="Tritt A."/>
            <person name="Larsen D."/>
            <person name="Krusor M."/>
            <person name="Yao A.I."/>
            <person name="Wu D."/>
            <person name="Madern D."/>
            <person name="Eisen J.A."/>
            <person name="Darling A.E."/>
            <person name="Facciotti M.T."/>
        </authorList>
    </citation>
    <scope>NUCLEOTIDE SEQUENCE [LARGE SCALE GENOMIC DNA]</scope>
    <source>
        <strain evidence="2 3">DSM 12281</strain>
    </source>
</reference>
<evidence type="ECO:0000313" key="3">
    <source>
        <dbReference type="Proteomes" id="UP000011648"/>
    </source>
</evidence>
<protein>
    <submittedName>
        <fullName evidence="2">Uncharacterized protein</fullName>
    </submittedName>
</protein>
<evidence type="ECO:0000313" key="2">
    <source>
        <dbReference type="EMBL" id="ELY88051.1"/>
    </source>
</evidence>
<dbReference type="RefSeq" id="WP_006826969.1">
    <property type="nucleotide sequence ID" value="NZ_AOIL01000052.1"/>
</dbReference>
<keyword evidence="1" id="KW-1133">Transmembrane helix</keyword>
<dbReference type="AlphaFoldDB" id="L9ZPQ8"/>
<evidence type="ECO:0000256" key="1">
    <source>
        <dbReference type="SAM" id="Phobius"/>
    </source>
</evidence>
<keyword evidence="3" id="KW-1185">Reference proteome</keyword>
<keyword evidence="1" id="KW-0472">Membrane</keyword>
<dbReference type="EMBL" id="AOIL01000052">
    <property type="protein sequence ID" value="ELY88051.1"/>
    <property type="molecule type" value="Genomic_DNA"/>
</dbReference>
<sequence length="70" mass="7424">MVPNETADEPPYLGNVLFLVGAFFIAGIATLTVVSIVGIEGIVAYAIATMAFVAAFIGLLLFYNSYYLAD</sequence>
<dbReference type="Proteomes" id="UP000011648">
    <property type="component" value="Unassembled WGS sequence"/>
</dbReference>
<name>L9ZPQ8_9EURY</name>
<organism evidence="2 3">
    <name type="scientific">Natrialba taiwanensis DSM 12281</name>
    <dbReference type="NCBI Taxonomy" id="1230458"/>
    <lineage>
        <taxon>Archaea</taxon>
        <taxon>Methanobacteriati</taxon>
        <taxon>Methanobacteriota</taxon>
        <taxon>Stenosarchaea group</taxon>
        <taxon>Halobacteria</taxon>
        <taxon>Halobacteriales</taxon>
        <taxon>Natrialbaceae</taxon>
        <taxon>Natrialba</taxon>
    </lineage>
</organism>
<feature type="transmembrane region" description="Helical" evidence="1">
    <location>
        <begin position="12"/>
        <end position="35"/>
    </location>
</feature>
<proteinExistence type="predicted"/>
<keyword evidence="1" id="KW-0812">Transmembrane</keyword>
<dbReference type="OrthoDB" id="170165at2157"/>
<comment type="caution">
    <text evidence="2">The sequence shown here is derived from an EMBL/GenBank/DDBJ whole genome shotgun (WGS) entry which is preliminary data.</text>
</comment>